<sequence length="26" mass="3389">MFKYTLFHVKLRIQKWAFECWLMRVN</sequence>
<reference evidence="1" key="2">
    <citation type="journal article" date="2015" name="Fish Shellfish Immunol.">
        <title>Early steps in the European eel (Anguilla anguilla)-Vibrio vulnificus interaction in the gills: Role of the RtxA13 toxin.</title>
        <authorList>
            <person name="Callol A."/>
            <person name="Pajuelo D."/>
            <person name="Ebbesson L."/>
            <person name="Teles M."/>
            <person name="MacKenzie S."/>
            <person name="Amaro C."/>
        </authorList>
    </citation>
    <scope>NUCLEOTIDE SEQUENCE</scope>
</reference>
<proteinExistence type="predicted"/>
<dbReference type="AlphaFoldDB" id="A0A0E9W2I0"/>
<name>A0A0E9W2I0_ANGAN</name>
<accession>A0A0E9W2I0</accession>
<reference evidence="1" key="1">
    <citation type="submission" date="2014-11" db="EMBL/GenBank/DDBJ databases">
        <authorList>
            <person name="Amaro Gonzalez C."/>
        </authorList>
    </citation>
    <scope>NUCLEOTIDE SEQUENCE</scope>
</reference>
<dbReference type="EMBL" id="GBXM01024894">
    <property type="protein sequence ID" value="JAH83683.1"/>
    <property type="molecule type" value="Transcribed_RNA"/>
</dbReference>
<organism evidence="1">
    <name type="scientific">Anguilla anguilla</name>
    <name type="common">European freshwater eel</name>
    <name type="synonym">Muraena anguilla</name>
    <dbReference type="NCBI Taxonomy" id="7936"/>
    <lineage>
        <taxon>Eukaryota</taxon>
        <taxon>Metazoa</taxon>
        <taxon>Chordata</taxon>
        <taxon>Craniata</taxon>
        <taxon>Vertebrata</taxon>
        <taxon>Euteleostomi</taxon>
        <taxon>Actinopterygii</taxon>
        <taxon>Neopterygii</taxon>
        <taxon>Teleostei</taxon>
        <taxon>Anguilliformes</taxon>
        <taxon>Anguillidae</taxon>
        <taxon>Anguilla</taxon>
    </lineage>
</organism>
<protein>
    <submittedName>
        <fullName evidence="1">Uncharacterized protein</fullName>
    </submittedName>
</protein>
<evidence type="ECO:0000313" key="1">
    <source>
        <dbReference type="EMBL" id="JAH83683.1"/>
    </source>
</evidence>